<dbReference type="Proteomes" id="UP001176941">
    <property type="component" value="Chromosome 7"/>
</dbReference>
<sequence>MLRAVFVEGRGASFTDEPRRWTMTYMTYSRGAKRGAFQPKYLAVAIETQALVPRTKMEELPFSAVPSSCLCLQVVPQPGPSSLKGRGQDGEEEGALLHAGGGEGCSCPLPRAQP</sequence>
<reference evidence="2" key="1">
    <citation type="submission" date="2023-04" db="EMBL/GenBank/DDBJ databases">
        <authorList>
            <consortium name="ELIXIR-Norway"/>
        </authorList>
    </citation>
    <scope>NUCLEOTIDE SEQUENCE [LARGE SCALE GENOMIC DNA]</scope>
</reference>
<evidence type="ECO:0000256" key="1">
    <source>
        <dbReference type="SAM" id="MobiDB-lite"/>
    </source>
</evidence>
<gene>
    <name evidence="2" type="ORF">MRATA1EN1_LOCUS27253</name>
</gene>
<feature type="region of interest" description="Disordered" evidence="1">
    <location>
        <begin position="80"/>
        <end position="114"/>
    </location>
</feature>
<protein>
    <submittedName>
        <fullName evidence="2">Uncharacterized protein</fullName>
    </submittedName>
</protein>
<evidence type="ECO:0000313" key="2">
    <source>
        <dbReference type="EMBL" id="CAI9178291.1"/>
    </source>
</evidence>
<name>A0ABN9A1K1_RANTA</name>
<proteinExistence type="predicted"/>
<keyword evidence="3" id="KW-1185">Reference proteome</keyword>
<dbReference type="EMBL" id="OX459943">
    <property type="protein sequence ID" value="CAI9178291.1"/>
    <property type="molecule type" value="Genomic_DNA"/>
</dbReference>
<organism evidence="2 3">
    <name type="scientific">Rangifer tarandus platyrhynchus</name>
    <name type="common">Svalbard reindeer</name>
    <dbReference type="NCBI Taxonomy" id="3082113"/>
    <lineage>
        <taxon>Eukaryota</taxon>
        <taxon>Metazoa</taxon>
        <taxon>Chordata</taxon>
        <taxon>Craniata</taxon>
        <taxon>Vertebrata</taxon>
        <taxon>Euteleostomi</taxon>
        <taxon>Mammalia</taxon>
        <taxon>Eutheria</taxon>
        <taxon>Laurasiatheria</taxon>
        <taxon>Artiodactyla</taxon>
        <taxon>Ruminantia</taxon>
        <taxon>Pecora</taxon>
        <taxon>Cervidae</taxon>
        <taxon>Odocoileinae</taxon>
        <taxon>Rangifer</taxon>
    </lineage>
</organism>
<accession>A0ABN9A1K1</accession>
<evidence type="ECO:0000313" key="3">
    <source>
        <dbReference type="Proteomes" id="UP001176941"/>
    </source>
</evidence>